<evidence type="ECO:0000256" key="5">
    <source>
        <dbReference type="ARBA" id="ARBA00033748"/>
    </source>
</evidence>
<accession>A0ABV8FNT7</accession>
<dbReference type="EMBL" id="JBHSBH010000008">
    <property type="protein sequence ID" value="MFC3996642.1"/>
    <property type="molecule type" value="Genomic_DNA"/>
</dbReference>
<dbReference type="Pfam" id="PF00296">
    <property type="entry name" value="Bac_luciferase"/>
    <property type="match status" value="1"/>
</dbReference>
<comment type="similarity">
    <text evidence="5">Belongs to the NtaA/SnaA/DszA monooxygenase family.</text>
</comment>
<evidence type="ECO:0000256" key="3">
    <source>
        <dbReference type="ARBA" id="ARBA00023002"/>
    </source>
</evidence>
<evidence type="ECO:0000313" key="8">
    <source>
        <dbReference type="Proteomes" id="UP001595847"/>
    </source>
</evidence>
<dbReference type="InterPro" id="IPR016215">
    <property type="entry name" value="NTA_MOA"/>
</dbReference>
<gene>
    <name evidence="7" type="ORF">ACFOVU_12005</name>
</gene>
<name>A0ABV8FNT7_9ACTN</name>
<keyword evidence="1" id="KW-0285">Flavoprotein</keyword>
<feature type="domain" description="Luciferase-like" evidence="6">
    <location>
        <begin position="30"/>
        <end position="325"/>
    </location>
</feature>
<evidence type="ECO:0000313" key="7">
    <source>
        <dbReference type="EMBL" id="MFC3996642.1"/>
    </source>
</evidence>
<keyword evidence="4" id="KW-0503">Monooxygenase</keyword>
<evidence type="ECO:0000259" key="6">
    <source>
        <dbReference type="Pfam" id="PF00296"/>
    </source>
</evidence>
<protein>
    <submittedName>
        <fullName evidence="7">LLM class flavin-dependent oxidoreductase</fullName>
    </submittedName>
</protein>
<dbReference type="RefSeq" id="WP_378532894.1">
    <property type="nucleotide sequence ID" value="NZ_JBHSBH010000008.1"/>
</dbReference>
<dbReference type="InterPro" id="IPR011251">
    <property type="entry name" value="Luciferase-like_dom"/>
</dbReference>
<reference evidence="8" key="1">
    <citation type="journal article" date="2019" name="Int. J. Syst. Evol. Microbiol.">
        <title>The Global Catalogue of Microorganisms (GCM) 10K type strain sequencing project: providing services to taxonomists for standard genome sequencing and annotation.</title>
        <authorList>
            <consortium name="The Broad Institute Genomics Platform"/>
            <consortium name="The Broad Institute Genome Sequencing Center for Infectious Disease"/>
            <person name="Wu L."/>
            <person name="Ma J."/>
        </authorList>
    </citation>
    <scope>NUCLEOTIDE SEQUENCE [LARGE SCALE GENOMIC DNA]</scope>
    <source>
        <strain evidence="8">TBRC 1826</strain>
    </source>
</reference>
<dbReference type="InterPro" id="IPR051260">
    <property type="entry name" value="Diverse_substr_monoxygenases"/>
</dbReference>
<organism evidence="7 8">
    <name type="scientific">Nocardiopsis sediminis</name>
    <dbReference type="NCBI Taxonomy" id="1778267"/>
    <lineage>
        <taxon>Bacteria</taxon>
        <taxon>Bacillati</taxon>
        <taxon>Actinomycetota</taxon>
        <taxon>Actinomycetes</taxon>
        <taxon>Streptosporangiales</taxon>
        <taxon>Nocardiopsidaceae</taxon>
        <taxon>Nocardiopsis</taxon>
    </lineage>
</organism>
<sequence>MPATPPSPPAPLHIGAAIDGAGAHPAAWRVAPARPADLFTAAHYADAAREAERGALDFVTLDDSLALQDGRADRVRGRLDALLTLTALAPLTSRIGLVPTVTTTHTEPFHVSKAVATLDFASLGRAGWRVQVSATEAEARHIGRRPAAPAAVLWDEAAAVADVVARLWDSWDDDAEIRDTATGRFVDRDRLHYVDFTGPGWSVKGPSITPRPPQGHPLVVVRADDDTALATAAAHADAVLIARPDPGSAAIARARIRAEVRQAGRSPDDVAVLADVSVLLDTDAAAARARRDRLDALAGGPGPAPGLDFTGTPADLADALAQWAAQGAADGFTVHPAVLPADLTAFVDHVVPLLRGHGLFRDAYTADTLRGHFGLSRPAGHYAAT</sequence>
<keyword evidence="8" id="KW-1185">Reference proteome</keyword>
<dbReference type="Proteomes" id="UP001595847">
    <property type="component" value="Unassembled WGS sequence"/>
</dbReference>
<proteinExistence type="inferred from homology"/>
<dbReference type="PANTHER" id="PTHR30011">
    <property type="entry name" value="ALKANESULFONATE MONOOXYGENASE-RELATED"/>
    <property type="match status" value="1"/>
</dbReference>
<comment type="caution">
    <text evidence="7">The sequence shown here is derived from an EMBL/GenBank/DDBJ whole genome shotgun (WGS) entry which is preliminary data.</text>
</comment>
<evidence type="ECO:0000256" key="2">
    <source>
        <dbReference type="ARBA" id="ARBA00022643"/>
    </source>
</evidence>
<dbReference type="PANTHER" id="PTHR30011:SF16">
    <property type="entry name" value="C2H2 FINGER DOMAIN TRANSCRIPTION FACTOR (EUROFUNG)-RELATED"/>
    <property type="match status" value="1"/>
</dbReference>
<dbReference type="Gene3D" id="3.20.20.30">
    <property type="entry name" value="Luciferase-like domain"/>
    <property type="match status" value="1"/>
</dbReference>
<evidence type="ECO:0000256" key="1">
    <source>
        <dbReference type="ARBA" id="ARBA00022630"/>
    </source>
</evidence>
<dbReference type="InterPro" id="IPR036661">
    <property type="entry name" value="Luciferase-like_sf"/>
</dbReference>
<dbReference type="PIRSF" id="PIRSF000337">
    <property type="entry name" value="NTA_MOA"/>
    <property type="match status" value="1"/>
</dbReference>
<keyword evidence="3" id="KW-0560">Oxidoreductase</keyword>
<evidence type="ECO:0000256" key="4">
    <source>
        <dbReference type="ARBA" id="ARBA00023033"/>
    </source>
</evidence>
<dbReference type="SUPFAM" id="SSF51679">
    <property type="entry name" value="Bacterial luciferase-like"/>
    <property type="match status" value="1"/>
</dbReference>
<keyword evidence="2" id="KW-0288">FMN</keyword>